<feature type="chain" id="PRO_5046493647" evidence="2">
    <location>
        <begin position="22"/>
        <end position="192"/>
    </location>
</feature>
<keyword evidence="4" id="KW-1185">Reference proteome</keyword>
<gene>
    <name evidence="3" type="ORF">GCM10008942_23330</name>
</gene>
<name>A0ABN1ETA5_9PROT</name>
<feature type="compositionally biased region" description="Low complexity" evidence="1">
    <location>
        <begin position="65"/>
        <end position="89"/>
    </location>
</feature>
<keyword evidence="2" id="KW-0732">Signal</keyword>
<dbReference type="Proteomes" id="UP001499951">
    <property type="component" value="Unassembled WGS sequence"/>
</dbReference>
<protein>
    <submittedName>
        <fullName evidence="3">Uncharacterized protein</fullName>
    </submittedName>
</protein>
<comment type="caution">
    <text evidence="3">The sequence shown here is derived from an EMBL/GenBank/DDBJ whole genome shotgun (WGS) entry which is preliminary data.</text>
</comment>
<evidence type="ECO:0000256" key="2">
    <source>
        <dbReference type="SAM" id="SignalP"/>
    </source>
</evidence>
<evidence type="ECO:0000313" key="4">
    <source>
        <dbReference type="Proteomes" id="UP001499951"/>
    </source>
</evidence>
<feature type="signal peptide" evidence="2">
    <location>
        <begin position="1"/>
        <end position="21"/>
    </location>
</feature>
<evidence type="ECO:0000256" key="1">
    <source>
        <dbReference type="SAM" id="MobiDB-lite"/>
    </source>
</evidence>
<sequence>MHLRFMAAVAVLLVSASAAHAGLAEELIAAINKCESMPDTNTRHTCYDRLPAVVKSLTTQATAQASAAAPMPATTPMPAATPTAAAATPAPAPATPARPESKGFLASLFDSDDDPLPAEITTATVESYTFDYGIFVVTLDNGQVWRQVAALGDRVPLSQERKNQVKIWRKASGEFVLKIDNSPTKYHVRRIK</sequence>
<feature type="region of interest" description="Disordered" evidence="1">
    <location>
        <begin position="65"/>
        <end position="101"/>
    </location>
</feature>
<reference evidence="3 4" key="1">
    <citation type="journal article" date="2019" name="Int. J. Syst. Evol. Microbiol.">
        <title>The Global Catalogue of Microorganisms (GCM) 10K type strain sequencing project: providing services to taxonomists for standard genome sequencing and annotation.</title>
        <authorList>
            <consortium name="The Broad Institute Genomics Platform"/>
            <consortium name="The Broad Institute Genome Sequencing Center for Infectious Disease"/>
            <person name="Wu L."/>
            <person name="Ma J."/>
        </authorList>
    </citation>
    <scope>NUCLEOTIDE SEQUENCE [LARGE SCALE GENOMIC DNA]</scope>
    <source>
        <strain evidence="3 4">JCM 15089</strain>
    </source>
</reference>
<proteinExistence type="predicted"/>
<dbReference type="RefSeq" id="WP_166935926.1">
    <property type="nucleotide sequence ID" value="NZ_BAAADD010000006.1"/>
</dbReference>
<accession>A0ABN1ETA5</accession>
<organism evidence="3 4">
    <name type="scientific">Rhizomicrobium electricum</name>
    <dbReference type="NCBI Taxonomy" id="480070"/>
    <lineage>
        <taxon>Bacteria</taxon>
        <taxon>Pseudomonadati</taxon>
        <taxon>Pseudomonadota</taxon>
        <taxon>Alphaproteobacteria</taxon>
        <taxon>Micropepsales</taxon>
        <taxon>Micropepsaceae</taxon>
        <taxon>Rhizomicrobium</taxon>
    </lineage>
</organism>
<dbReference type="EMBL" id="BAAADD010000006">
    <property type="protein sequence ID" value="GAA0573975.1"/>
    <property type="molecule type" value="Genomic_DNA"/>
</dbReference>
<evidence type="ECO:0000313" key="3">
    <source>
        <dbReference type="EMBL" id="GAA0573975.1"/>
    </source>
</evidence>